<evidence type="ECO:0000313" key="1">
    <source>
        <dbReference type="EMBL" id="QDT37977.1"/>
    </source>
</evidence>
<proteinExistence type="predicted"/>
<dbReference type="GO" id="GO:0006598">
    <property type="term" value="P:polyamine catabolic process"/>
    <property type="evidence" value="ECO:0007669"/>
    <property type="project" value="TreeGrafter"/>
</dbReference>
<name>A0A517R263_9PLAN</name>
<keyword evidence="1" id="KW-0328">Glycosyltransferase</keyword>
<dbReference type="GO" id="GO:0016757">
    <property type="term" value="F:glycosyltransferase activity"/>
    <property type="evidence" value="ECO:0007669"/>
    <property type="project" value="UniProtKB-KW"/>
</dbReference>
<keyword evidence="1" id="KW-0808">Transferase</keyword>
<dbReference type="PROSITE" id="PS51273">
    <property type="entry name" value="GATASE_TYPE_1"/>
    <property type="match status" value="1"/>
</dbReference>
<dbReference type="InterPro" id="IPR029062">
    <property type="entry name" value="Class_I_gatase-like"/>
</dbReference>
<keyword evidence="1" id="KW-0315">Glutamine amidotransferase</keyword>
<dbReference type="EC" id="2.4.2.-" evidence="1"/>
<dbReference type="EMBL" id="CP036268">
    <property type="protein sequence ID" value="QDT37977.1"/>
    <property type="molecule type" value="Genomic_DNA"/>
</dbReference>
<dbReference type="PANTHER" id="PTHR43235">
    <property type="entry name" value="GLUTAMINE AMIDOTRANSFERASE PB2B2.05-RELATED"/>
    <property type="match status" value="1"/>
</dbReference>
<dbReference type="Proteomes" id="UP000317318">
    <property type="component" value="Chromosome"/>
</dbReference>
<dbReference type="Pfam" id="PF07722">
    <property type="entry name" value="Peptidase_C26"/>
    <property type="match status" value="1"/>
</dbReference>
<dbReference type="CDD" id="cd01745">
    <property type="entry name" value="GATase1_2"/>
    <property type="match status" value="1"/>
</dbReference>
<protein>
    <submittedName>
        <fullName evidence="1">Glutamine amidotransferase</fullName>
        <ecNumber evidence="1">2.4.2.-</ecNumber>
    </submittedName>
</protein>
<dbReference type="Gene3D" id="3.40.50.880">
    <property type="match status" value="1"/>
</dbReference>
<dbReference type="PANTHER" id="PTHR43235:SF1">
    <property type="entry name" value="GLUTAMINE AMIDOTRANSFERASE PB2B2.05-RELATED"/>
    <property type="match status" value="1"/>
</dbReference>
<reference evidence="1 2" key="1">
    <citation type="submission" date="2019-02" db="EMBL/GenBank/DDBJ databases">
        <title>Deep-cultivation of Planctomycetes and their phenomic and genomic characterization uncovers novel biology.</title>
        <authorList>
            <person name="Wiegand S."/>
            <person name="Jogler M."/>
            <person name="Boedeker C."/>
            <person name="Pinto D."/>
            <person name="Vollmers J."/>
            <person name="Rivas-Marin E."/>
            <person name="Kohn T."/>
            <person name="Peeters S.H."/>
            <person name="Heuer A."/>
            <person name="Rast P."/>
            <person name="Oberbeckmann S."/>
            <person name="Bunk B."/>
            <person name="Jeske O."/>
            <person name="Meyerdierks A."/>
            <person name="Storesund J.E."/>
            <person name="Kallscheuer N."/>
            <person name="Luecker S."/>
            <person name="Lage O.M."/>
            <person name="Pohl T."/>
            <person name="Merkel B.J."/>
            <person name="Hornburger P."/>
            <person name="Mueller R.-W."/>
            <person name="Bruemmer F."/>
            <person name="Labrenz M."/>
            <person name="Spormann A.M."/>
            <person name="Op den Camp H."/>
            <person name="Overmann J."/>
            <person name="Amann R."/>
            <person name="Jetten M.S.M."/>
            <person name="Mascher T."/>
            <person name="Medema M.H."/>
            <person name="Devos D.P."/>
            <person name="Kaster A.-K."/>
            <person name="Ovreas L."/>
            <person name="Rohde M."/>
            <person name="Galperin M.Y."/>
            <person name="Jogler C."/>
        </authorList>
    </citation>
    <scope>NUCLEOTIDE SEQUENCE [LARGE SCALE GENOMIC DNA]</scope>
    <source>
        <strain evidence="1 2">Pan189</strain>
    </source>
</reference>
<dbReference type="AlphaFoldDB" id="A0A517R263"/>
<dbReference type="InterPro" id="IPR044668">
    <property type="entry name" value="PuuD-like"/>
</dbReference>
<accession>A0A517R263</accession>
<dbReference type="SUPFAM" id="SSF52317">
    <property type="entry name" value="Class I glutamine amidotransferase-like"/>
    <property type="match status" value="1"/>
</dbReference>
<keyword evidence="2" id="KW-1185">Reference proteome</keyword>
<organism evidence="1 2">
    <name type="scientific">Stratiformator vulcanicus</name>
    <dbReference type="NCBI Taxonomy" id="2527980"/>
    <lineage>
        <taxon>Bacteria</taxon>
        <taxon>Pseudomonadati</taxon>
        <taxon>Planctomycetota</taxon>
        <taxon>Planctomycetia</taxon>
        <taxon>Planctomycetales</taxon>
        <taxon>Planctomycetaceae</taxon>
        <taxon>Stratiformator</taxon>
    </lineage>
</organism>
<dbReference type="KEGG" id="svp:Pan189_23610"/>
<sequence>MSRKPQILINGDFRDARSAKQLSALSWYNSGYYDSVLAAGGIPVLVPPVADDDDLKQLLGDSDGVILSGCNFDLDPVRLGMERHPATRNMPLRREDFDRRLCRIAVEMRLPILAIGGGMQLLNVMCGGSLYQHVTEDIPKALHHRDSVEGELRHLIEIVPGTRMDRIYGPGEIRVNSQHHMAVDHVAPEFTVSASSPDGVVEGIESTDEDWFCVGVQWHPESSTASALDMQVFEHLLEATKASTPAVLPMTRRRAA</sequence>
<dbReference type="OrthoDB" id="9813383at2"/>
<dbReference type="RefSeq" id="WP_145364046.1">
    <property type="nucleotide sequence ID" value="NZ_CP036268.1"/>
</dbReference>
<dbReference type="GO" id="GO:0033969">
    <property type="term" value="F:gamma-glutamyl-gamma-aminobutyrate hydrolase activity"/>
    <property type="evidence" value="ECO:0007669"/>
    <property type="project" value="TreeGrafter"/>
</dbReference>
<dbReference type="GO" id="GO:0005829">
    <property type="term" value="C:cytosol"/>
    <property type="evidence" value="ECO:0007669"/>
    <property type="project" value="TreeGrafter"/>
</dbReference>
<gene>
    <name evidence="1" type="ORF">Pan189_23610</name>
</gene>
<evidence type="ECO:0000313" key="2">
    <source>
        <dbReference type="Proteomes" id="UP000317318"/>
    </source>
</evidence>
<dbReference type="InterPro" id="IPR011697">
    <property type="entry name" value="Peptidase_C26"/>
</dbReference>